<dbReference type="Pfam" id="PF01682">
    <property type="entry name" value="DB"/>
    <property type="match status" value="1"/>
</dbReference>
<protein>
    <recommendedName>
        <fullName evidence="1">Domain of unknown function DB domain-containing protein</fullName>
    </recommendedName>
</protein>
<evidence type="ECO:0000259" key="1">
    <source>
        <dbReference type="Pfam" id="PF01682"/>
    </source>
</evidence>
<name>A0A2A4J0V7_HELVI</name>
<organism evidence="2">
    <name type="scientific">Heliothis virescens</name>
    <name type="common">Tobacco budworm moth</name>
    <dbReference type="NCBI Taxonomy" id="7102"/>
    <lineage>
        <taxon>Eukaryota</taxon>
        <taxon>Metazoa</taxon>
        <taxon>Ecdysozoa</taxon>
        <taxon>Arthropoda</taxon>
        <taxon>Hexapoda</taxon>
        <taxon>Insecta</taxon>
        <taxon>Pterygota</taxon>
        <taxon>Neoptera</taxon>
        <taxon>Endopterygota</taxon>
        <taxon>Lepidoptera</taxon>
        <taxon>Glossata</taxon>
        <taxon>Ditrysia</taxon>
        <taxon>Noctuoidea</taxon>
        <taxon>Noctuidae</taxon>
        <taxon>Heliothinae</taxon>
        <taxon>Heliothis</taxon>
    </lineage>
</organism>
<dbReference type="AlphaFoldDB" id="A0A2A4J0V7"/>
<comment type="caution">
    <text evidence="2">The sequence shown here is derived from an EMBL/GenBank/DDBJ whole genome shotgun (WGS) entry which is preliminary data.</text>
</comment>
<gene>
    <name evidence="2" type="ORF">B5V51_9371</name>
</gene>
<feature type="domain" description="Domain of unknown function DB" evidence="1">
    <location>
        <begin position="1"/>
        <end position="52"/>
    </location>
</feature>
<reference evidence="2" key="1">
    <citation type="submission" date="2017-09" db="EMBL/GenBank/DDBJ databases">
        <title>Contemporary evolution of a Lepidopteran species, Heliothis virescens, in response to modern agricultural practices.</title>
        <authorList>
            <person name="Fritz M.L."/>
            <person name="Deyonke A.M."/>
            <person name="Papanicolaou A."/>
            <person name="Micinski S."/>
            <person name="Westbrook J."/>
            <person name="Gould F."/>
        </authorList>
    </citation>
    <scope>NUCLEOTIDE SEQUENCE [LARGE SCALE GENOMIC DNA]</scope>
    <source>
        <strain evidence="2">HvINT-</strain>
        <tissue evidence="2">Whole body</tissue>
    </source>
</reference>
<sequence>MADGRNHVPCCVQERVPDICQDVCRGEFTPVTDNIKTHYSCASYMEKTLACIVEGIGELALRLKYDTLFLKTYLGGWLTLPVTKRLAIALVKD</sequence>
<accession>A0A2A4J0V7</accession>
<dbReference type="InterPro" id="IPR002602">
    <property type="entry name" value="DB"/>
</dbReference>
<proteinExistence type="predicted"/>
<dbReference type="STRING" id="7102.A0A2A4J0V7"/>
<dbReference type="EMBL" id="NWSH01004245">
    <property type="protein sequence ID" value="PCG65308.1"/>
    <property type="molecule type" value="Genomic_DNA"/>
</dbReference>
<evidence type="ECO:0000313" key="2">
    <source>
        <dbReference type="EMBL" id="PCG65308.1"/>
    </source>
</evidence>